<feature type="compositionally biased region" description="Basic and acidic residues" evidence="1">
    <location>
        <begin position="66"/>
        <end position="82"/>
    </location>
</feature>
<reference evidence="3" key="1">
    <citation type="journal article" date="2020" name="Fungal Divers.">
        <title>Resolving the Mortierellaceae phylogeny through synthesis of multi-gene phylogenetics and phylogenomics.</title>
        <authorList>
            <person name="Vandepol N."/>
            <person name="Liber J."/>
            <person name="Desiro A."/>
            <person name="Na H."/>
            <person name="Kennedy M."/>
            <person name="Barry K."/>
            <person name="Grigoriev I.V."/>
            <person name="Miller A.N."/>
            <person name="O'Donnell K."/>
            <person name="Stajich J.E."/>
            <person name="Bonito G."/>
        </authorList>
    </citation>
    <scope>NUCLEOTIDE SEQUENCE</scope>
    <source>
        <strain evidence="3">NVP1</strain>
    </source>
</reference>
<accession>A0A9P5SJD2</accession>
<feature type="compositionally biased region" description="Pro residues" evidence="1">
    <location>
        <begin position="22"/>
        <end position="35"/>
    </location>
</feature>
<feature type="transmembrane region" description="Helical" evidence="2">
    <location>
        <begin position="196"/>
        <end position="220"/>
    </location>
</feature>
<evidence type="ECO:0000256" key="2">
    <source>
        <dbReference type="SAM" id="Phobius"/>
    </source>
</evidence>
<feature type="transmembrane region" description="Helical" evidence="2">
    <location>
        <begin position="226"/>
        <end position="250"/>
    </location>
</feature>
<feature type="region of interest" description="Disordered" evidence="1">
    <location>
        <begin position="1"/>
        <end position="136"/>
    </location>
</feature>
<feature type="compositionally biased region" description="Polar residues" evidence="1">
    <location>
        <begin position="39"/>
        <end position="54"/>
    </location>
</feature>
<evidence type="ECO:0000313" key="3">
    <source>
        <dbReference type="EMBL" id="KAF9330638.1"/>
    </source>
</evidence>
<keyword evidence="4" id="KW-1185">Reference proteome</keyword>
<keyword evidence="2" id="KW-0812">Transmembrane</keyword>
<name>A0A9P5SJD2_9FUNG</name>
<feature type="compositionally biased region" description="Polar residues" evidence="1">
    <location>
        <begin position="123"/>
        <end position="136"/>
    </location>
</feature>
<keyword evidence="2" id="KW-0472">Membrane</keyword>
<evidence type="ECO:0000256" key="1">
    <source>
        <dbReference type="SAM" id="MobiDB-lite"/>
    </source>
</evidence>
<protein>
    <submittedName>
        <fullName evidence="3">Uncharacterized protein</fullName>
    </submittedName>
</protein>
<feature type="transmembrane region" description="Helical" evidence="2">
    <location>
        <begin position="356"/>
        <end position="378"/>
    </location>
</feature>
<dbReference type="Proteomes" id="UP000696485">
    <property type="component" value="Unassembled WGS sequence"/>
</dbReference>
<dbReference type="EMBL" id="JAAAUY010000381">
    <property type="protein sequence ID" value="KAF9330638.1"/>
    <property type="molecule type" value="Genomic_DNA"/>
</dbReference>
<organism evidence="3 4">
    <name type="scientific">Podila minutissima</name>
    <dbReference type="NCBI Taxonomy" id="64525"/>
    <lineage>
        <taxon>Eukaryota</taxon>
        <taxon>Fungi</taxon>
        <taxon>Fungi incertae sedis</taxon>
        <taxon>Mucoromycota</taxon>
        <taxon>Mortierellomycotina</taxon>
        <taxon>Mortierellomycetes</taxon>
        <taxon>Mortierellales</taxon>
        <taxon>Mortierellaceae</taxon>
        <taxon>Podila</taxon>
    </lineage>
</organism>
<evidence type="ECO:0000313" key="4">
    <source>
        <dbReference type="Proteomes" id="UP000696485"/>
    </source>
</evidence>
<keyword evidence="2" id="KW-1133">Transmembrane helix</keyword>
<dbReference type="AlphaFoldDB" id="A0A9P5SJD2"/>
<proteinExistence type="predicted"/>
<gene>
    <name evidence="3" type="ORF">BG006_006416</name>
</gene>
<comment type="caution">
    <text evidence="3">The sequence shown here is derived from an EMBL/GenBank/DDBJ whole genome shotgun (WGS) entry which is preliminary data.</text>
</comment>
<sequence>MSSTNPFLDNDDPHSRPSTPSLYPPSAPLPPPSPPTSFIYPNTPQASDPNQLLHTSFEDEPPAYDVIDKDVPQLHDNYDHLRGPPGQRGQDIKGRIPADSYTSNRYSIHDDNGAGSSSAGPSRPTQSTNPYANLSNEPIHYGSSCTPHLGLAGQIALPTDEDEQYAREVDHLLGAGDDDTDTDSFMSKDKRDRCCYVANFGQAWLAFAYLLLGILPWSVFCFGWTLAWAIAGSVSLIFPPVGYFLMIFAVTSWRALARADLALSRYLVSDDIAARYPCIYAQVYIPREPSPPWTHPTLFGRKIPLPEFMRRKLESRHRHRSRRPKNLWARSVSHLKETVNNAHTVKSMFYFMTWKLLLALPVFVVVVLLTCFTAPFMLCLLPTLLAVCQEFANWQYRWAVAWLSEKPSPIILHSTTTTTNVTASTVTNARSG</sequence>